<proteinExistence type="predicted"/>
<organism evidence="8 9">
    <name type="scientific">Leucocoprinus birnbaumii</name>
    <dbReference type="NCBI Taxonomy" id="56174"/>
    <lineage>
        <taxon>Eukaryota</taxon>
        <taxon>Fungi</taxon>
        <taxon>Dikarya</taxon>
        <taxon>Basidiomycota</taxon>
        <taxon>Agaricomycotina</taxon>
        <taxon>Agaricomycetes</taxon>
        <taxon>Agaricomycetidae</taxon>
        <taxon>Agaricales</taxon>
        <taxon>Agaricineae</taxon>
        <taxon>Agaricaceae</taxon>
        <taxon>Leucocoprinus</taxon>
    </lineage>
</organism>
<dbReference type="Gene3D" id="3.90.70.200">
    <property type="entry name" value="Plus-3 domain"/>
    <property type="match status" value="1"/>
</dbReference>
<dbReference type="Proteomes" id="UP001213000">
    <property type="component" value="Unassembled WGS sequence"/>
</dbReference>
<dbReference type="EMBL" id="JANIEX010000666">
    <property type="protein sequence ID" value="KAJ3564397.1"/>
    <property type="molecule type" value="Genomic_DNA"/>
</dbReference>
<accession>A0AAD5YTV2</accession>
<feature type="region of interest" description="Disordered" evidence="5">
    <location>
        <begin position="97"/>
        <end position="173"/>
    </location>
</feature>
<dbReference type="Pfam" id="PF20151">
    <property type="entry name" value="DUF6533"/>
    <property type="match status" value="1"/>
</dbReference>
<evidence type="ECO:0000313" key="8">
    <source>
        <dbReference type="EMBL" id="KAJ3564397.1"/>
    </source>
</evidence>
<protein>
    <recommendedName>
        <fullName evidence="7">Plus3 domain-containing protein</fullName>
    </recommendedName>
</protein>
<keyword evidence="6" id="KW-0812">Transmembrane</keyword>
<dbReference type="Pfam" id="PF03126">
    <property type="entry name" value="Plus-3"/>
    <property type="match status" value="1"/>
</dbReference>
<keyword evidence="3" id="KW-0804">Transcription</keyword>
<dbReference type="SMART" id="SM00719">
    <property type="entry name" value="Plus3"/>
    <property type="match status" value="1"/>
</dbReference>
<evidence type="ECO:0000259" key="7">
    <source>
        <dbReference type="PROSITE" id="PS51360"/>
    </source>
</evidence>
<comment type="subcellular location">
    <subcellularLocation>
        <location evidence="1">Nucleus</location>
    </subcellularLocation>
</comment>
<dbReference type="SUPFAM" id="SSF159042">
    <property type="entry name" value="Plus3-like"/>
    <property type="match status" value="1"/>
</dbReference>
<feature type="transmembrane region" description="Helical" evidence="6">
    <location>
        <begin position="707"/>
        <end position="725"/>
    </location>
</feature>
<keyword evidence="9" id="KW-1185">Reference proteome</keyword>
<feature type="region of interest" description="Disordered" evidence="5">
    <location>
        <begin position="1"/>
        <end position="69"/>
    </location>
</feature>
<dbReference type="AlphaFoldDB" id="A0AAD5YTV2"/>
<evidence type="ECO:0000256" key="3">
    <source>
        <dbReference type="ARBA" id="ARBA00023163"/>
    </source>
</evidence>
<sequence length="841" mass="95267">MSDLDDELLALAGAGDKKRKKSHSSKSNKRRKEDEDEQESVESEMEDEDPYPLEGKYKDEEDRQQLLQMSEIEREDILAQRLEEKQQLLDKRLLSQMVQQQRGGGGEESVAKAAKRQHTARGATKEKTSKLAELKAKRKAKDERKRNSSPKRDRSSSPMDMEISDGESEDGQITKFEQEEEKVGRIFNKPPSVESEPITMEDLEKCRITRDYLVKHSLAPWFEDYVKGAWVRYLIGNDQENRPELTGSKDPAADFVKPYKIDDKVMNQALELKLSKSVRVYPMDKVSNGKFTLQEFNFWKATLATDDMKLPTKRDIEHKVAQMNKLSTQPVTESDINAMLARKSQLQSGKPSGMVTVERSRLNAARTLALRRNDIDEVAQIDAQLAALGVPAKPRHSEEAADLLAKVNERNRKANMEAVRKAEIAEAERKRRERKLAAAGTPVPIHDPSARLKTVPRLFNSATPTTSRPGTPGGTPQPSQSVSASPLPPSALSGKTNGGAKTFEASVLVLAYLLSIVESDKGFWYTIQYTGVLFLFIESSTLWNLQWKRSFHIFLNHKTLAAVEFRDFRISQQASPPPRERPFVRQWYGLLPLPSPPTSSDKNLPPPRSAASLTVYVFDYLLTFEQELSLIWNSRWTWMKFLFLLDRYMMVPNFIMQTFLVGTVKYRGNIDCQHLALAWNYLCTIELFLSEIILSLRLWAMWGNNKWIFLGVMSIFVGTAVWQQYDAEIAFKTGDYSFDPLLSNLSKGCVFDARVNHAGIAYLVTLTVDFIMVMLALAPTVRLSFQHLPTCAAISGYPSHNLNANDLTHAAAIQERFRATNNLSVQINIKRDDSTMTKATL</sequence>
<evidence type="ECO:0000256" key="1">
    <source>
        <dbReference type="ARBA" id="ARBA00004123"/>
    </source>
</evidence>
<evidence type="ECO:0000313" key="9">
    <source>
        <dbReference type="Proteomes" id="UP001213000"/>
    </source>
</evidence>
<keyword evidence="4" id="KW-0539">Nucleus</keyword>
<reference evidence="8" key="1">
    <citation type="submission" date="2022-07" db="EMBL/GenBank/DDBJ databases">
        <title>Genome Sequence of Leucocoprinus birnbaumii.</title>
        <authorList>
            <person name="Buettner E."/>
        </authorList>
    </citation>
    <scope>NUCLEOTIDE SEQUENCE</scope>
    <source>
        <strain evidence="8">VT141</strain>
    </source>
</reference>
<dbReference type="PANTHER" id="PTHR13115:SF8">
    <property type="entry name" value="RNA POLYMERASE-ASSOCIATED PROTEIN RTF1 HOMOLOG"/>
    <property type="match status" value="1"/>
</dbReference>
<dbReference type="InterPro" id="IPR004343">
    <property type="entry name" value="Plus-3_dom"/>
</dbReference>
<feature type="compositionally biased region" description="Basic and acidic residues" evidence="5">
    <location>
        <begin position="123"/>
        <end position="155"/>
    </location>
</feature>
<name>A0AAD5YTV2_9AGAR</name>
<dbReference type="GO" id="GO:0003677">
    <property type="term" value="F:DNA binding"/>
    <property type="evidence" value="ECO:0007669"/>
    <property type="project" value="InterPro"/>
</dbReference>
<keyword evidence="6" id="KW-1133">Transmembrane helix</keyword>
<dbReference type="GO" id="GO:1990269">
    <property type="term" value="F:RNA polymerase II C-terminal domain phosphoserine binding"/>
    <property type="evidence" value="ECO:0007669"/>
    <property type="project" value="TreeGrafter"/>
</dbReference>
<evidence type="ECO:0000256" key="2">
    <source>
        <dbReference type="ARBA" id="ARBA00023015"/>
    </source>
</evidence>
<dbReference type="InterPro" id="IPR036128">
    <property type="entry name" value="Plus3-like_sf"/>
</dbReference>
<gene>
    <name evidence="8" type="ORF">NP233_g8321</name>
</gene>
<dbReference type="PROSITE" id="PS51360">
    <property type="entry name" value="PLUS3"/>
    <property type="match status" value="1"/>
</dbReference>
<keyword evidence="6" id="KW-0472">Membrane</keyword>
<evidence type="ECO:0000256" key="5">
    <source>
        <dbReference type="SAM" id="MobiDB-lite"/>
    </source>
</evidence>
<feature type="transmembrane region" description="Helical" evidence="6">
    <location>
        <begin position="523"/>
        <end position="545"/>
    </location>
</feature>
<feature type="compositionally biased region" description="Basic residues" evidence="5">
    <location>
        <begin position="17"/>
        <end position="30"/>
    </location>
</feature>
<evidence type="ECO:0000256" key="6">
    <source>
        <dbReference type="SAM" id="Phobius"/>
    </source>
</evidence>
<feature type="compositionally biased region" description="Acidic residues" evidence="5">
    <location>
        <begin position="34"/>
        <end position="51"/>
    </location>
</feature>
<feature type="region of interest" description="Disordered" evidence="5">
    <location>
        <begin position="433"/>
        <end position="495"/>
    </location>
</feature>
<feature type="transmembrane region" description="Helical" evidence="6">
    <location>
        <begin position="760"/>
        <end position="778"/>
    </location>
</feature>
<dbReference type="GO" id="GO:0016593">
    <property type="term" value="C:Cdc73/Paf1 complex"/>
    <property type="evidence" value="ECO:0007669"/>
    <property type="project" value="TreeGrafter"/>
</dbReference>
<dbReference type="InterPro" id="IPR045340">
    <property type="entry name" value="DUF6533"/>
</dbReference>
<feature type="transmembrane region" description="Helical" evidence="6">
    <location>
        <begin position="648"/>
        <end position="666"/>
    </location>
</feature>
<feature type="domain" description="Plus3" evidence="7">
    <location>
        <begin position="197"/>
        <end position="328"/>
    </location>
</feature>
<feature type="compositionally biased region" description="Basic and acidic residues" evidence="5">
    <location>
        <begin position="55"/>
        <end position="64"/>
    </location>
</feature>
<feature type="transmembrane region" description="Helical" evidence="6">
    <location>
        <begin position="678"/>
        <end position="700"/>
    </location>
</feature>
<evidence type="ECO:0000256" key="4">
    <source>
        <dbReference type="ARBA" id="ARBA00023242"/>
    </source>
</evidence>
<feature type="compositionally biased region" description="Low complexity" evidence="5">
    <location>
        <begin position="463"/>
        <end position="493"/>
    </location>
</feature>
<keyword evidence="2" id="KW-0805">Transcription regulation</keyword>
<dbReference type="PANTHER" id="PTHR13115">
    <property type="entry name" value="RNA POLYMERASE-ASSOCIATED PROTEIN RTF1 HOMOLOG"/>
    <property type="match status" value="1"/>
</dbReference>
<comment type="caution">
    <text evidence="8">The sequence shown here is derived from an EMBL/GenBank/DDBJ whole genome shotgun (WGS) entry which is preliminary data.</text>
</comment>